<evidence type="ECO:0000256" key="2">
    <source>
        <dbReference type="ARBA" id="ARBA00022556"/>
    </source>
</evidence>
<comment type="catalytic activity">
    <reaction evidence="7">
        <text>a UDP-3-O-[(3R)-3-hydroxyacyl]-alpha-D-glucosamine + a (3R)-hydroxyacyl-[ACP] = a UDP-2-N,3-O-bis[(3R)-3-hydroxyacyl]-alpha-D-glucosamine + holo-[ACP] + H(+)</text>
        <dbReference type="Rhea" id="RHEA:53836"/>
        <dbReference type="Rhea" id="RHEA-COMP:9685"/>
        <dbReference type="Rhea" id="RHEA-COMP:9945"/>
        <dbReference type="ChEBI" id="CHEBI:15378"/>
        <dbReference type="ChEBI" id="CHEBI:64479"/>
        <dbReference type="ChEBI" id="CHEBI:78827"/>
        <dbReference type="ChEBI" id="CHEBI:137740"/>
        <dbReference type="ChEBI" id="CHEBI:137748"/>
        <dbReference type="EC" id="2.3.1.191"/>
    </reaction>
</comment>
<feature type="domain" description="UDP-3-O-[3-hydroxymyristoyl] glucosamine N-acyltransferase non-repeat region" evidence="8">
    <location>
        <begin position="40"/>
        <end position="113"/>
    </location>
</feature>
<organism evidence="9 10">
    <name type="scientific">Achromobacter ruhlandii</name>
    <dbReference type="NCBI Taxonomy" id="72557"/>
    <lineage>
        <taxon>Bacteria</taxon>
        <taxon>Pseudomonadati</taxon>
        <taxon>Pseudomonadota</taxon>
        <taxon>Betaproteobacteria</taxon>
        <taxon>Burkholderiales</taxon>
        <taxon>Alcaligenaceae</taxon>
        <taxon>Achromobacter</taxon>
    </lineage>
</organism>
<proteinExistence type="inferred from homology"/>
<dbReference type="SUPFAM" id="SSF51161">
    <property type="entry name" value="Trimeric LpxA-like enzymes"/>
    <property type="match status" value="1"/>
</dbReference>
<dbReference type="Proteomes" id="UP000494122">
    <property type="component" value="Unassembled WGS sequence"/>
</dbReference>
<name>A0A2M9GUC5_9BURK</name>
<dbReference type="NCBIfam" id="NF002060">
    <property type="entry name" value="PRK00892.1"/>
    <property type="match status" value="1"/>
</dbReference>
<dbReference type="NCBIfam" id="TIGR01853">
    <property type="entry name" value="lipid_A_lpxD"/>
    <property type="match status" value="1"/>
</dbReference>
<dbReference type="GO" id="GO:0016410">
    <property type="term" value="F:N-acyltransferase activity"/>
    <property type="evidence" value="ECO:0007669"/>
    <property type="project" value="InterPro"/>
</dbReference>
<dbReference type="GO" id="GO:0103118">
    <property type="term" value="F:UDP-3-O-[(3R)-3-hydroxyacyl]-glucosamine N-acyltransferase activity"/>
    <property type="evidence" value="ECO:0007669"/>
    <property type="project" value="UniProtKB-EC"/>
</dbReference>
<keyword evidence="6 7" id="KW-0012">Acyltransferase</keyword>
<dbReference type="HAMAP" id="MF_00523">
    <property type="entry name" value="LpxD"/>
    <property type="match status" value="1"/>
</dbReference>
<dbReference type="PANTHER" id="PTHR43378">
    <property type="entry name" value="UDP-3-O-ACYLGLUCOSAMINE N-ACYLTRANSFERASE"/>
    <property type="match status" value="1"/>
</dbReference>
<dbReference type="GO" id="GO:0016020">
    <property type="term" value="C:membrane"/>
    <property type="evidence" value="ECO:0007669"/>
    <property type="project" value="GOC"/>
</dbReference>
<evidence type="ECO:0000256" key="1">
    <source>
        <dbReference type="ARBA" id="ARBA00022516"/>
    </source>
</evidence>
<evidence type="ECO:0000259" key="8">
    <source>
        <dbReference type="Pfam" id="PF04613"/>
    </source>
</evidence>
<evidence type="ECO:0000313" key="10">
    <source>
        <dbReference type="Proteomes" id="UP000494122"/>
    </source>
</evidence>
<dbReference type="CDD" id="cd03352">
    <property type="entry name" value="LbH_LpxD"/>
    <property type="match status" value="1"/>
</dbReference>
<keyword evidence="1 7" id="KW-0444">Lipid biosynthesis</keyword>
<dbReference type="PROSITE" id="PS00101">
    <property type="entry name" value="HEXAPEP_TRANSFERASES"/>
    <property type="match status" value="1"/>
</dbReference>
<gene>
    <name evidence="7 9" type="primary">lpxD</name>
    <name evidence="9" type="ORF">LMG3328_05059</name>
</gene>
<dbReference type="InterPro" id="IPR001451">
    <property type="entry name" value="Hexapep"/>
</dbReference>
<keyword evidence="2 7" id="KW-0441">Lipid A biosynthesis</keyword>
<keyword evidence="5 7" id="KW-0443">Lipid metabolism</keyword>
<evidence type="ECO:0000313" key="9">
    <source>
        <dbReference type="EMBL" id="CAB3915824.1"/>
    </source>
</evidence>
<comment type="similarity">
    <text evidence="7">Belongs to the transferase hexapeptide repeat family. LpxD subfamily.</text>
</comment>
<comment type="subunit">
    <text evidence="7">Homotrimer.</text>
</comment>
<dbReference type="AlphaFoldDB" id="A0A2M9GUC5"/>
<keyword evidence="4 7" id="KW-0677">Repeat</keyword>
<dbReference type="InterPro" id="IPR007691">
    <property type="entry name" value="LpxD"/>
</dbReference>
<dbReference type="Gene3D" id="3.40.1390.10">
    <property type="entry name" value="MurE/MurF, N-terminal domain"/>
    <property type="match status" value="1"/>
</dbReference>
<sequence>MPVLLDLARAPTLEALLSAADTQGMGWRISAPAGAAEPLRVRGIGTLASAGGQEISFLANPKYQSQLAATQAGAVIVSTEVAEALEAAGANRPRFTLVACKHPYLLYARVAQWFDAARRPALPAATHPSAVVAPDAHIEEDVRIGPNCVIESGARIGRGSVLGAGCVIGAGSSVGPGSLLHAHVTLYEGVKVGARAIIHSGAVLGADGFGFAPDPSLGQGAWGKIPQLGGVTVGDDVEIGANTTIDRGALEDTVVGNGVKLDNQIMVAHNCRIGAYTAIAACVGVAGSTTIGERCTIGGAAMLSGHLTLADDVHISGGTAVTSNISKPGRYTGVYPYADHGEWQRNAAVIQQLAQLRRRVRTLEKD</sequence>
<dbReference type="Gene3D" id="2.160.10.10">
    <property type="entry name" value="Hexapeptide repeat proteins"/>
    <property type="match status" value="1"/>
</dbReference>
<dbReference type="GO" id="GO:0009245">
    <property type="term" value="P:lipid A biosynthetic process"/>
    <property type="evidence" value="ECO:0007669"/>
    <property type="project" value="UniProtKB-UniRule"/>
</dbReference>
<evidence type="ECO:0000256" key="4">
    <source>
        <dbReference type="ARBA" id="ARBA00022737"/>
    </source>
</evidence>
<accession>A0A2M9GUC5</accession>
<dbReference type="Pfam" id="PF00132">
    <property type="entry name" value="Hexapep"/>
    <property type="match status" value="2"/>
</dbReference>
<dbReference type="EC" id="2.3.1.191" evidence="7"/>
<dbReference type="Pfam" id="PF14602">
    <property type="entry name" value="Hexapep_2"/>
    <property type="match status" value="2"/>
</dbReference>
<evidence type="ECO:0000256" key="6">
    <source>
        <dbReference type="ARBA" id="ARBA00023315"/>
    </source>
</evidence>
<evidence type="ECO:0000256" key="3">
    <source>
        <dbReference type="ARBA" id="ARBA00022679"/>
    </source>
</evidence>
<dbReference type="Pfam" id="PF04613">
    <property type="entry name" value="LpxD"/>
    <property type="match status" value="1"/>
</dbReference>
<evidence type="ECO:0000256" key="5">
    <source>
        <dbReference type="ARBA" id="ARBA00023098"/>
    </source>
</evidence>
<keyword evidence="3 7" id="KW-0808">Transferase</keyword>
<dbReference type="PANTHER" id="PTHR43378:SF2">
    <property type="entry name" value="UDP-3-O-ACYLGLUCOSAMINE N-ACYLTRANSFERASE 1, MITOCHONDRIAL-RELATED"/>
    <property type="match status" value="1"/>
</dbReference>
<reference evidence="9 10" key="1">
    <citation type="submission" date="2020-04" db="EMBL/GenBank/DDBJ databases">
        <authorList>
            <person name="De Canck E."/>
        </authorList>
    </citation>
    <scope>NUCLEOTIDE SEQUENCE [LARGE SCALE GENOMIC DNA]</scope>
    <source>
        <strain evidence="9 10">LMG 3328</strain>
    </source>
</reference>
<dbReference type="InterPro" id="IPR018357">
    <property type="entry name" value="Hexapep_transf_CS"/>
</dbReference>
<evidence type="ECO:0000256" key="7">
    <source>
        <dbReference type="HAMAP-Rule" id="MF_00523"/>
    </source>
</evidence>
<dbReference type="InterPro" id="IPR011004">
    <property type="entry name" value="Trimer_LpxA-like_sf"/>
</dbReference>
<dbReference type="UniPathway" id="UPA00973"/>
<comment type="function">
    <text evidence="7">Catalyzes the N-acylation of UDP-3-O-acylglucosamine using 3-hydroxyacyl-ACP as the acyl donor. Is involved in the biosynthesis of lipid A, a phosphorylated glycolipid that anchors the lipopolysaccharide to the outer membrane of the cell.</text>
</comment>
<protein>
    <recommendedName>
        <fullName evidence="7">UDP-3-O-acylglucosamine N-acyltransferase</fullName>
        <ecNumber evidence="7">2.3.1.191</ecNumber>
    </recommendedName>
</protein>
<dbReference type="EMBL" id="CADILE010000018">
    <property type="protein sequence ID" value="CAB3915824.1"/>
    <property type="molecule type" value="Genomic_DNA"/>
</dbReference>
<dbReference type="RefSeq" id="WP_068950541.1">
    <property type="nucleotide sequence ID" value="NZ_CADILE010000018.1"/>
</dbReference>
<comment type="pathway">
    <text evidence="7">Bacterial outer membrane biogenesis; LPS lipid A biosynthesis.</text>
</comment>
<feature type="active site" description="Proton acceptor" evidence="7">
    <location>
        <position position="269"/>
    </location>
</feature>
<dbReference type="InterPro" id="IPR020573">
    <property type="entry name" value="UDP_GlcNAc_AcTrfase_non-rep"/>
</dbReference>